<gene>
    <name evidence="5" type="primary">rplX</name>
    <name evidence="8" type="ORF">VE25_04800</name>
</gene>
<dbReference type="InterPro" id="IPR041988">
    <property type="entry name" value="Ribosomal_uL24_KOW"/>
</dbReference>
<dbReference type="PROSITE" id="PS01108">
    <property type="entry name" value="RIBOSOMAL_L24"/>
    <property type="match status" value="1"/>
</dbReference>
<evidence type="ECO:0000256" key="5">
    <source>
        <dbReference type="HAMAP-Rule" id="MF_01326"/>
    </source>
</evidence>
<keyword evidence="5" id="KW-0699">rRNA-binding</keyword>
<dbReference type="InterPro" id="IPR005824">
    <property type="entry name" value="KOW"/>
</dbReference>
<dbReference type="Pfam" id="PF00467">
    <property type="entry name" value="KOW"/>
    <property type="match status" value="1"/>
</dbReference>
<dbReference type="InterPro" id="IPR057264">
    <property type="entry name" value="Ribosomal_uL24_C"/>
</dbReference>
<sequence length="103" mass="10848">MAAKIKKGDKVVVLAGKDKGKTGQVLSVIPSETRAVVQGINLVRRHTKQTASNDAGIFTKEAPIHLSNLAVADKDGKPTRVGFQIKDGVKSRVAKTTGDVIDG</sequence>
<dbReference type="GO" id="GO:0005840">
    <property type="term" value="C:ribosome"/>
    <property type="evidence" value="ECO:0007669"/>
    <property type="project" value="UniProtKB-KW"/>
</dbReference>
<dbReference type="InterPro" id="IPR008991">
    <property type="entry name" value="Translation_prot_SH3-like_sf"/>
</dbReference>
<dbReference type="SMART" id="SM00739">
    <property type="entry name" value="KOW"/>
    <property type="match status" value="1"/>
</dbReference>
<dbReference type="CDD" id="cd06089">
    <property type="entry name" value="KOW_RPL26"/>
    <property type="match status" value="1"/>
</dbReference>
<comment type="function">
    <text evidence="5">One of two assembly initiator proteins, it binds directly to the 5'-end of the 23S rRNA, where it nucleates assembly of the 50S subunit.</text>
</comment>
<dbReference type="STRING" id="443610.VE25_04800"/>
<dbReference type="InterPro" id="IPR005825">
    <property type="entry name" value="Ribosomal_uL24_CS"/>
</dbReference>
<evidence type="ECO:0000256" key="1">
    <source>
        <dbReference type="ARBA" id="ARBA00010618"/>
    </source>
</evidence>
<dbReference type="SUPFAM" id="SSF50104">
    <property type="entry name" value="Translation proteins SH3-like domain"/>
    <property type="match status" value="1"/>
</dbReference>
<comment type="subunit">
    <text evidence="5">Part of the 50S ribosomal subunit.</text>
</comment>
<dbReference type="EMBL" id="JZEX01000056">
    <property type="protein sequence ID" value="KKB12876.1"/>
    <property type="molecule type" value="Genomic_DNA"/>
</dbReference>
<dbReference type="GO" id="GO:1990904">
    <property type="term" value="C:ribonucleoprotein complex"/>
    <property type="evidence" value="ECO:0007669"/>
    <property type="project" value="UniProtKB-KW"/>
</dbReference>
<protein>
    <recommendedName>
        <fullName evidence="4 5">Large ribosomal subunit protein uL24</fullName>
    </recommendedName>
</protein>
<evidence type="ECO:0000256" key="2">
    <source>
        <dbReference type="ARBA" id="ARBA00022980"/>
    </source>
</evidence>
<accession>A0A0F5FVG4</accession>
<dbReference type="Gene3D" id="2.30.30.30">
    <property type="match status" value="1"/>
</dbReference>
<dbReference type="HAMAP" id="MF_01326_B">
    <property type="entry name" value="Ribosomal_uL24_B"/>
    <property type="match status" value="1"/>
</dbReference>
<keyword evidence="3 5" id="KW-0687">Ribonucleoprotein</keyword>
<proteinExistence type="inferred from homology"/>
<evidence type="ECO:0000256" key="4">
    <source>
        <dbReference type="ARBA" id="ARBA00035206"/>
    </source>
</evidence>
<evidence type="ECO:0000313" key="9">
    <source>
        <dbReference type="Proteomes" id="UP000033632"/>
    </source>
</evidence>
<keyword evidence="9" id="KW-1185">Reference proteome</keyword>
<comment type="caution">
    <text evidence="8">The sequence shown here is derived from an EMBL/GenBank/DDBJ whole genome shotgun (WGS) entry which is preliminary data.</text>
</comment>
<dbReference type="AlphaFoldDB" id="A0A0F5FVG4"/>
<dbReference type="RefSeq" id="WP_046107464.1">
    <property type="nucleotide sequence ID" value="NZ_JZEX01000056.1"/>
</dbReference>
<dbReference type="InterPro" id="IPR014722">
    <property type="entry name" value="Rib_uL2_dom2"/>
</dbReference>
<dbReference type="OrthoDB" id="9807419at2"/>
<dbReference type="PATRIC" id="fig|443610.3.peg.3448"/>
<dbReference type="Proteomes" id="UP000033632">
    <property type="component" value="Unassembled WGS sequence"/>
</dbReference>
<name>A0A0F5FVG4_9HYPH</name>
<evidence type="ECO:0000259" key="7">
    <source>
        <dbReference type="SMART" id="SM00739"/>
    </source>
</evidence>
<evidence type="ECO:0000256" key="3">
    <source>
        <dbReference type="ARBA" id="ARBA00023274"/>
    </source>
</evidence>
<dbReference type="NCBIfam" id="TIGR01079">
    <property type="entry name" value="rplX_bact"/>
    <property type="match status" value="1"/>
</dbReference>
<comment type="similarity">
    <text evidence="1 5 6">Belongs to the universal ribosomal protein uL24 family.</text>
</comment>
<dbReference type="GO" id="GO:0006412">
    <property type="term" value="P:translation"/>
    <property type="evidence" value="ECO:0007669"/>
    <property type="project" value="UniProtKB-UniRule"/>
</dbReference>
<reference evidence="8 9" key="1">
    <citation type="submission" date="2015-03" db="EMBL/GenBank/DDBJ databases">
        <authorList>
            <person name="Hassan Y.I."/>
            <person name="Lepp D."/>
            <person name="Li X.-Z."/>
            <person name="Zhou T."/>
        </authorList>
    </citation>
    <scope>NUCLEOTIDE SEQUENCE [LARGE SCALE GENOMIC DNA]</scope>
    <source>
        <strain evidence="8 9">BD-c194</strain>
    </source>
</reference>
<evidence type="ECO:0000256" key="6">
    <source>
        <dbReference type="RuleBase" id="RU003477"/>
    </source>
</evidence>
<comment type="function">
    <text evidence="5">One of the proteins that surrounds the polypeptide exit tunnel on the outside of the subunit.</text>
</comment>
<dbReference type="Pfam" id="PF17136">
    <property type="entry name" value="ribosomal_L24"/>
    <property type="match status" value="1"/>
</dbReference>
<organism evidence="8 9">
    <name type="scientific">Devosia geojensis</name>
    <dbReference type="NCBI Taxonomy" id="443610"/>
    <lineage>
        <taxon>Bacteria</taxon>
        <taxon>Pseudomonadati</taxon>
        <taxon>Pseudomonadota</taxon>
        <taxon>Alphaproteobacteria</taxon>
        <taxon>Hyphomicrobiales</taxon>
        <taxon>Devosiaceae</taxon>
        <taxon>Devosia</taxon>
    </lineage>
</organism>
<feature type="domain" description="KOW" evidence="7">
    <location>
        <begin position="4"/>
        <end position="31"/>
    </location>
</feature>
<dbReference type="PANTHER" id="PTHR12903">
    <property type="entry name" value="MITOCHONDRIAL RIBOSOMAL PROTEIN L24"/>
    <property type="match status" value="1"/>
</dbReference>
<keyword evidence="5" id="KW-0694">RNA-binding</keyword>
<evidence type="ECO:0000313" key="8">
    <source>
        <dbReference type="EMBL" id="KKB12876.1"/>
    </source>
</evidence>
<keyword evidence="2 5" id="KW-0689">Ribosomal protein</keyword>
<dbReference type="GO" id="GO:0003735">
    <property type="term" value="F:structural constituent of ribosome"/>
    <property type="evidence" value="ECO:0007669"/>
    <property type="project" value="InterPro"/>
</dbReference>
<dbReference type="InterPro" id="IPR003256">
    <property type="entry name" value="Ribosomal_uL24"/>
</dbReference>
<dbReference type="GO" id="GO:0019843">
    <property type="term" value="F:rRNA binding"/>
    <property type="evidence" value="ECO:0007669"/>
    <property type="project" value="UniProtKB-UniRule"/>
</dbReference>